<keyword evidence="15" id="KW-1185">Reference proteome</keyword>
<evidence type="ECO:0000256" key="4">
    <source>
        <dbReference type="ARBA" id="ARBA00013040"/>
    </source>
</evidence>
<gene>
    <name evidence="14" type="ORF">KGMB02408_30270</name>
</gene>
<dbReference type="PANTHER" id="PTHR20963:SF8">
    <property type="entry name" value="MULTIPLE INOSITOL POLYPHOSPHATE PHOSPHATASE 1"/>
    <property type="match status" value="1"/>
</dbReference>
<evidence type="ECO:0000256" key="12">
    <source>
        <dbReference type="ARBA" id="ARBA00043691"/>
    </source>
</evidence>
<comment type="catalytic activity">
    <reaction evidence="13">
        <text>(2R)-2,3-bisphosphoglycerate + H2O = (2R)-2-phosphoglycerate + phosphate</text>
        <dbReference type="Rhea" id="RHEA:27381"/>
        <dbReference type="ChEBI" id="CHEBI:15377"/>
        <dbReference type="ChEBI" id="CHEBI:43474"/>
        <dbReference type="ChEBI" id="CHEBI:58248"/>
        <dbReference type="ChEBI" id="CHEBI:58289"/>
        <dbReference type="EC" id="3.1.3.80"/>
    </reaction>
    <physiologicalReaction direction="left-to-right" evidence="13">
        <dbReference type="Rhea" id="RHEA:27382"/>
    </physiologicalReaction>
</comment>
<proteinExistence type="inferred from homology"/>
<dbReference type="Gene3D" id="3.40.50.1240">
    <property type="entry name" value="Phosphoglycerate mutase-like"/>
    <property type="match status" value="1"/>
</dbReference>
<dbReference type="AlphaFoldDB" id="A0A401LX46"/>
<comment type="caution">
    <text evidence="14">The sequence shown here is derived from an EMBL/GenBank/DDBJ whole genome shotgun (WGS) entry which is preliminary data.</text>
</comment>
<evidence type="ECO:0000256" key="10">
    <source>
        <dbReference type="ARBA" id="ARBA00043668"/>
    </source>
</evidence>
<dbReference type="InterPro" id="IPR029033">
    <property type="entry name" value="His_PPase_superfam"/>
</dbReference>
<evidence type="ECO:0000256" key="13">
    <source>
        <dbReference type="ARBA" id="ARBA00043832"/>
    </source>
</evidence>
<comment type="catalytic activity">
    <reaction evidence="11">
        <text>1D-myo-inositol 1,2,4,5,6-pentakisphosphate + H2O = 1D-myo-inositol 1,2,5,6-tetrakisphosphate + phosphate</text>
        <dbReference type="Rhea" id="RHEA:77115"/>
        <dbReference type="ChEBI" id="CHEBI:15377"/>
        <dbReference type="ChEBI" id="CHEBI:43474"/>
        <dbReference type="ChEBI" id="CHEBI:57798"/>
        <dbReference type="ChEBI" id="CHEBI:195535"/>
        <dbReference type="EC" id="3.1.3.62"/>
    </reaction>
    <physiologicalReaction direction="left-to-right" evidence="11">
        <dbReference type="Rhea" id="RHEA:77116"/>
    </physiologicalReaction>
</comment>
<dbReference type="SUPFAM" id="SSF53254">
    <property type="entry name" value="Phosphoglycerate mutase-like"/>
    <property type="match status" value="1"/>
</dbReference>
<comment type="catalytic activity">
    <reaction evidence="12">
        <text>1D-myo-inositol hexakisphosphate + H2O = 1D-myo-inositol 1,2,4,5,6-pentakisphosphate + phosphate</text>
        <dbReference type="Rhea" id="RHEA:16989"/>
        <dbReference type="ChEBI" id="CHEBI:15377"/>
        <dbReference type="ChEBI" id="CHEBI:43474"/>
        <dbReference type="ChEBI" id="CHEBI:57798"/>
        <dbReference type="ChEBI" id="CHEBI:58130"/>
        <dbReference type="EC" id="3.1.3.62"/>
    </reaction>
    <physiologicalReaction direction="left-to-right" evidence="12">
        <dbReference type="Rhea" id="RHEA:16990"/>
    </physiologicalReaction>
</comment>
<reference evidence="14 15" key="1">
    <citation type="submission" date="2018-10" db="EMBL/GenBank/DDBJ databases">
        <title>Draft Genome Sequence of Bacteroides sp. KCTC 15687.</title>
        <authorList>
            <person name="Yu S.Y."/>
            <person name="Kim J.S."/>
            <person name="Oh B.S."/>
            <person name="Park S.H."/>
            <person name="Kang S.W."/>
            <person name="Park J.E."/>
            <person name="Choi S.H."/>
            <person name="Han K.I."/>
            <person name="Lee K.C."/>
            <person name="Eom M.K."/>
            <person name="Suh M.K."/>
            <person name="Lee D.H."/>
            <person name="Yoon H."/>
            <person name="Kim B."/>
            <person name="Yang S.J."/>
            <person name="Lee J.S."/>
            <person name="Lee J.H."/>
        </authorList>
    </citation>
    <scope>NUCLEOTIDE SEQUENCE [LARGE SCALE GENOMIC DNA]</scope>
    <source>
        <strain evidence="14 15">KCTC 15687</strain>
    </source>
</reference>
<dbReference type="RefSeq" id="WP_200832924.1">
    <property type="nucleotide sequence ID" value="NZ_BHWB01000009.1"/>
</dbReference>
<evidence type="ECO:0000313" key="14">
    <source>
        <dbReference type="EMBL" id="GCB36082.1"/>
    </source>
</evidence>
<organism evidence="14 15">
    <name type="scientific">Bacteroides faecalis</name>
    <dbReference type="NCBI Taxonomy" id="2447885"/>
    <lineage>
        <taxon>Bacteria</taxon>
        <taxon>Pseudomonadati</taxon>
        <taxon>Bacteroidota</taxon>
        <taxon>Bacteroidia</taxon>
        <taxon>Bacteroidales</taxon>
        <taxon>Bacteroidaceae</taxon>
        <taxon>Bacteroides</taxon>
    </lineage>
</organism>
<evidence type="ECO:0000313" key="15">
    <source>
        <dbReference type="Proteomes" id="UP000288079"/>
    </source>
</evidence>
<dbReference type="GO" id="GO:0034417">
    <property type="term" value="F:bisphosphoglycerate 3-phosphatase activity"/>
    <property type="evidence" value="ECO:0007669"/>
    <property type="project" value="UniProtKB-EC"/>
</dbReference>
<evidence type="ECO:0000256" key="5">
    <source>
        <dbReference type="ARBA" id="ARBA00018097"/>
    </source>
</evidence>
<dbReference type="PANTHER" id="PTHR20963">
    <property type="entry name" value="MULTIPLE INOSITOL POLYPHOSPHATE PHOSPHATASE-RELATED"/>
    <property type="match status" value="1"/>
</dbReference>
<evidence type="ECO:0000256" key="6">
    <source>
        <dbReference type="ARBA" id="ARBA00022729"/>
    </source>
</evidence>
<comment type="similarity">
    <text evidence="2">Belongs to the histidine acid phosphatase family. MINPP1 subfamily.</text>
</comment>
<keyword evidence="8" id="KW-0472">Membrane</keyword>
<evidence type="ECO:0000256" key="8">
    <source>
        <dbReference type="ARBA" id="ARBA00023136"/>
    </source>
</evidence>
<dbReference type="EMBL" id="BHWB01000009">
    <property type="protein sequence ID" value="GCB36082.1"/>
    <property type="molecule type" value="Genomic_DNA"/>
</dbReference>
<dbReference type="InterPro" id="IPR000560">
    <property type="entry name" value="His_Pase_clade-2"/>
</dbReference>
<sequence length="439" mass="50210">MKGLLLIGIFMFCPLSIIWGQDVIQQYAGTAMPYPVVKDSFVFSLDGMVPFYINHLGRHGARFPTSGKALSKVKGTLIAAQQENRLTTAGVSLLSTLQHLSEAFEGQWGNLSVVGELEQQGIAGRMIEHYPQLFSDSAKIEAIATYVPRCIHSMDAFLACMTQYNSSLRIQRSEGRQYNDILRFFDLNKSYVEYKEKGDWLPIYETYVRKKISPAPIMKNFFLESGQETDQEAEEFVMALFSIAAILPDTGDLTSLDSLFTIDEWSDYWQTQNLRQYMSKSSAPVGKMLPVAIAWPLLAEFIHSADEVINGKSDTRANFRFAHAETVIPFVALMGIEKTDVQVSIPDSVFRYWKDYEISPMAANVQCFFYHDTDREIWVKILLNEREAALPISTSRFPYYQWKTVRTYLNERIEMAKAVLLKREKLLEEEQSPLDLYNE</sequence>
<dbReference type="EC" id="3.1.3.80" evidence="3"/>
<name>A0A401LX46_9BACE</name>
<dbReference type="EC" id="3.1.3.62" evidence="4"/>
<evidence type="ECO:0000256" key="7">
    <source>
        <dbReference type="ARBA" id="ARBA00022801"/>
    </source>
</evidence>
<comment type="catalytic activity">
    <reaction evidence="10">
        <text>1D-myo-inositol 1,2,5,6-tetrakisphosphate + H2O = 1D-myo-inositol 1,2,6-trisphosphate + phosphate</text>
        <dbReference type="Rhea" id="RHEA:77119"/>
        <dbReference type="ChEBI" id="CHEBI:15377"/>
        <dbReference type="ChEBI" id="CHEBI:43474"/>
        <dbReference type="ChEBI" id="CHEBI:195535"/>
        <dbReference type="ChEBI" id="CHEBI:195537"/>
        <dbReference type="EC" id="3.1.3.62"/>
    </reaction>
    <physiologicalReaction direction="left-to-right" evidence="10">
        <dbReference type="Rhea" id="RHEA:77120"/>
    </physiologicalReaction>
</comment>
<comment type="subcellular location">
    <subcellularLocation>
        <location evidence="1">Membrane</location>
    </subcellularLocation>
</comment>
<evidence type="ECO:0000256" key="3">
    <source>
        <dbReference type="ARBA" id="ARBA00012976"/>
    </source>
</evidence>
<dbReference type="Pfam" id="PF00328">
    <property type="entry name" value="His_Phos_2"/>
    <property type="match status" value="1"/>
</dbReference>
<accession>A0A401LX46</accession>
<evidence type="ECO:0000256" key="2">
    <source>
        <dbReference type="ARBA" id="ARBA00008422"/>
    </source>
</evidence>
<protein>
    <recommendedName>
        <fullName evidence="5">Multiple inositol polyphosphate phosphatase 1</fullName>
        <ecNumber evidence="4">3.1.3.62</ecNumber>
        <ecNumber evidence="3">3.1.3.80</ecNumber>
    </recommendedName>
    <alternativeName>
        <fullName evidence="9">2,3-bisphosphoglycerate 3-phosphatase</fullName>
    </alternativeName>
</protein>
<keyword evidence="6" id="KW-0732">Signal</keyword>
<evidence type="ECO:0000256" key="1">
    <source>
        <dbReference type="ARBA" id="ARBA00004370"/>
    </source>
</evidence>
<keyword evidence="7" id="KW-0378">Hydrolase</keyword>
<dbReference type="Proteomes" id="UP000288079">
    <property type="component" value="Unassembled WGS sequence"/>
</dbReference>
<evidence type="ECO:0000256" key="11">
    <source>
        <dbReference type="ARBA" id="ARBA00043671"/>
    </source>
</evidence>
<dbReference type="GO" id="GO:0016020">
    <property type="term" value="C:membrane"/>
    <property type="evidence" value="ECO:0007669"/>
    <property type="project" value="UniProtKB-SubCell"/>
</dbReference>
<evidence type="ECO:0000256" key="9">
    <source>
        <dbReference type="ARBA" id="ARBA00031642"/>
    </source>
</evidence>